<evidence type="ECO:0000256" key="3">
    <source>
        <dbReference type="ARBA" id="ARBA00022692"/>
    </source>
</evidence>
<proteinExistence type="predicted"/>
<gene>
    <name evidence="8" type="primary">LOC113471774</name>
</gene>
<accession>A0A3Q0JIN4</accession>
<organism evidence="7 8">
    <name type="scientific">Diaphorina citri</name>
    <name type="common">Asian citrus psyllid</name>
    <dbReference type="NCBI Taxonomy" id="121845"/>
    <lineage>
        <taxon>Eukaryota</taxon>
        <taxon>Metazoa</taxon>
        <taxon>Ecdysozoa</taxon>
        <taxon>Arthropoda</taxon>
        <taxon>Hexapoda</taxon>
        <taxon>Insecta</taxon>
        <taxon>Pterygota</taxon>
        <taxon>Neoptera</taxon>
        <taxon>Paraneoptera</taxon>
        <taxon>Hemiptera</taxon>
        <taxon>Sternorrhyncha</taxon>
        <taxon>Psylloidea</taxon>
        <taxon>Psyllidae</taxon>
        <taxon>Diaphorininae</taxon>
        <taxon>Diaphorina</taxon>
    </lineage>
</organism>
<keyword evidence="7" id="KW-1185">Reference proteome</keyword>
<evidence type="ECO:0000313" key="7">
    <source>
        <dbReference type="Proteomes" id="UP000079169"/>
    </source>
</evidence>
<evidence type="ECO:0000256" key="2">
    <source>
        <dbReference type="ARBA" id="ARBA00022475"/>
    </source>
</evidence>
<reference evidence="8" key="1">
    <citation type="submission" date="2025-08" db="UniProtKB">
        <authorList>
            <consortium name="RefSeq"/>
        </authorList>
    </citation>
    <scope>IDENTIFICATION</scope>
</reference>
<dbReference type="GO" id="GO:0005886">
    <property type="term" value="C:plasma membrane"/>
    <property type="evidence" value="ECO:0007669"/>
    <property type="project" value="UniProtKB-SubCell"/>
</dbReference>
<dbReference type="GO" id="GO:0050909">
    <property type="term" value="P:sensory perception of taste"/>
    <property type="evidence" value="ECO:0007669"/>
    <property type="project" value="InterPro"/>
</dbReference>
<keyword evidence="3 6" id="KW-0812">Transmembrane</keyword>
<evidence type="ECO:0000256" key="5">
    <source>
        <dbReference type="ARBA" id="ARBA00023136"/>
    </source>
</evidence>
<dbReference type="Proteomes" id="UP000079169">
    <property type="component" value="Unplaced"/>
</dbReference>
<evidence type="ECO:0000313" key="8">
    <source>
        <dbReference type="RefSeq" id="XP_026686983.1"/>
    </source>
</evidence>
<dbReference type="KEGG" id="dci:113471774"/>
<sequence length="236" mass="27371">MTDKKLLYLYSTYVAHLTIYTYIYVLLYVGDSLHSLVHNVLLYAMISYEVQYVDNVIVLDVLFEKLNGVLEESIERSKAFGYSRVDKPTSSNVRHYELWEICDMHWTLCQLIEHDINGHFSFRLLDGRSDHNLFGYLHSTARVECLEYPQDSYLANNTKNIVCEHLTPSTNPKIINQLKVMESQLSAHKADFDAAGIFELQRSFVAWMVGAITTYLVIFIQLQESSVWNIPKTAIW</sequence>
<protein>
    <submittedName>
        <fullName evidence="8">Uncharacterized protein LOC113471774</fullName>
    </submittedName>
</protein>
<name>A0A3Q0JIN4_DIACI</name>
<keyword evidence="5 6" id="KW-0472">Membrane</keyword>
<dbReference type="PaxDb" id="121845-A0A3Q0JIN4"/>
<feature type="transmembrane region" description="Helical" evidence="6">
    <location>
        <begin position="7"/>
        <end position="29"/>
    </location>
</feature>
<comment type="subcellular location">
    <subcellularLocation>
        <location evidence="1">Cell membrane</location>
        <topology evidence="1">Multi-pass membrane protein</topology>
    </subcellularLocation>
</comment>
<evidence type="ECO:0000256" key="1">
    <source>
        <dbReference type="ARBA" id="ARBA00004651"/>
    </source>
</evidence>
<dbReference type="RefSeq" id="XP_026686983.1">
    <property type="nucleotide sequence ID" value="XM_026831182.1"/>
</dbReference>
<keyword evidence="4 6" id="KW-1133">Transmembrane helix</keyword>
<evidence type="ECO:0000256" key="6">
    <source>
        <dbReference type="SAM" id="Phobius"/>
    </source>
</evidence>
<dbReference type="InterPro" id="IPR013604">
    <property type="entry name" value="7TM_chemorcpt"/>
</dbReference>
<dbReference type="Pfam" id="PF08395">
    <property type="entry name" value="7tm_7"/>
    <property type="match status" value="1"/>
</dbReference>
<evidence type="ECO:0000256" key="4">
    <source>
        <dbReference type="ARBA" id="ARBA00022989"/>
    </source>
</evidence>
<keyword evidence="2" id="KW-1003">Cell membrane</keyword>
<dbReference type="AlphaFoldDB" id="A0A3Q0JIN4"/>
<dbReference type="GeneID" id="113471774"/>